<dbReference type="InterPro" id="IPR025055">
    <property type="entry name" value="Ena_core"/>
</dbReference>
<protein>
    <recommendedName>
        <fullName evidence="1">Endospore appendages core domain-containing protein</fullName>
    </recommendedName>
</protein>
<evidence type="ECO:0000313" key="2">
    <source>
        <dbReference type="EMBL" id="KMY48529.1"/>
    </source>
</evidence>
<dbReference type="Pfam" id="PF13157">
    <property type="entry name" value="Enas"/>
    <property type="match status" value="1"/>
</dbReference>
<dbReference type="Proteomes" id="UP000037146">
    <property type="component" value="Unassembled WGS sequence"/>
</dbReference>
<dbReference type="PATRIC" id="fig|1679170.3.peg.504"/>
<feature type="domain" description="Endospore appendages core" evidence="1">
    <location>
        <begin position="39"/>
        <end position="138"/>
    </location>
</feature>
<dbReference type="OrthoDB" id="2680078at2"/>
<organism evidence="2 3">
    <name type="scientific">Peribacillus loiseleuriae</name>
    <dbReference type="NCBI Taxonomy" id="1679170"/>
    <lineage>
        <taxon>Bacteria</taxon>
        <taxon>Bacillati</taxon>
        <taxon>Bacillota</taxon>
        <taxon>Bacilli</taxon>
        <taxon>Bacillales</taxon>
        <taxon>Bacillaceae</taxon>
        <taxon>Peribacillus</taxon>
    </lineage>
</organism>
<sequence>MSEVQITYPDSHCINITKVFDWIVHLSTIRVKNPIFIKKKVKIIKEEICRNFYIEDNKQGSILLWESSSPSHIASTVWISNESKNDCMINVFVNDKFLFSLLNGQSESITIAKLQSLSITTDSKHRIKGKFYMVINKKVAYLDGEKKNIKGNKKVKCFFTDQCGNQTNHCFNEIIECEEVLGVSGRTNRNVMLPSGKTMLLQKVKLRIKGYACVKHYNDNCYIGPIPFFFEESFFLCAPNGTTIACIIENAHCHATLLPSVHEDAHYVINLSIELLQHVKVLGNANILVEGDIVHPCKR</sequence>
<evidence type="ECO:0000259" key="1">
    <source>
        <dbReference type="Pfam" id="PF13157"/>
    </source>
</evidence>
<reference evidence="3" key="1">
    <citation type="submission" date="2015-07" db="EMBL/GenBank/DDBJ databases">
        <title>Genome sequencing project for genomic taxonomy and phylogenomics of Bacillus-like bacteria.</title>
        <authorList>
            <person name="Liu B."/>
            <person name="Wang J."/>
            <person name="Zhu Y."/>
            <person name="Liu G."/>
            <person name="Chen Q."/>
            <person name="Chen Z."/>
            <person name="Lan J."/>
            <person name="Che J."/>
            <person name="Ge C."/>
            <person name="Shi H."/>
            <person name="Pan Z."/>
            <person name="Liu X."/>
        </authorList>
    </citation>
    <scope>NUCLEOTIDE SEQUENCE [LARGE SCALE GENOMIC DNA]</scope>
    <source>
        <strain evidence="3">FJAT-27997</strain>
    </source>
</reference>
<accession>A0A0K9GPC3</accession>
<dbReference type="EMBL" id="LFZW01000001">
    <property type="protein sequence ID" value="KMY48529.1"/>
    <property type="molecule type" value="Genomic_DNA"/>
</dbReference>
<gene>
    <name evidence="2" type="ORF">AC625_02540</name>
</gene>
<evidence type="ECO:0000313" key="3">
    <source>
        <dbReference type="Proteomes" id="UP000037146"/>
    </source>
</evidence>
<comment type="caution">
    <text evidence="2">The sequence shown here is derived from an EMBL/GenBank/DDBJ whole genome shotgun (WGS) entry which is preliminary data.</text>
</comment>
<dbReference type="STRING" id="1679170.AC625_02540"/>
<dbReference type="RefSeq" id="WP_049679854.1">
    <property type="nucleotide sequence ID" value="NZ_LFZW01000001.1"/>
</dbReference>
<dbReference type="AlphaFoldDB" id="A0A0K9GPC3"/>
<proteinExistence type="predicted"/>
<name>A0A0K9GPC3_9BACI</name>
<keyword evidence="3" id="KW-1185">Reference proteome</keyword>